<gene>
    <name evidence="1" type="ORF">CP967_08485</name>
</gene>
<protein>
    <submittedName>
        <fullName evidence="1">Uncharacterized protein</fullName>
    </submittedName>
</protein>
<dbReference type="KEGG" id="snk:CP967_08485"/>
<proteinExistence type="predicted"/>
<organism evidence="1 2">
    <name type="scientific">Streptomyces nitrosporeus</name>
    <dbReference type="NCBI Taxonomy" id="28894"/>
    <lineage>
        <taxon>Bacteria</taxon>
        <taxon>Bacillati</taxon>
        <taxon>Actinomycetota</taxon>
        <taxon>Actinomycetes</taxon>
        <taxon>Kitasatosporales</taxon>
        <taxon>Streptomycetaceae</taxon>
        <taxon>Streptomyces</taxon>
    </lineage>
</organism>
<sequence length="146" mass="15784">MKVRADIADMLRAGIPHTTIARQLNISDKTVSATRVALGLPAPQLGGRRSPLVPLAEAFAARTAPVPGGHLRWTGYHTEGRPILRRQGKPLTAQRIAWSLHHTRPPVGPVRAGCGYRGCVAPAHMEDREMRDQLKSQMTSIFGGAA</sequence>
<dbReference type="AlphaFoldDB" id="A0A5J6FAL6"/>
<dbReference type="EMBL" id="CP023702">
    <property type="protein sequence ID" value="QEU72000.1"/>
    <property type="molecule type" value="Genomic_DNA"/>
</dbReference>
<name>A0A5J6FAL6_9ACTN</name>
<dbReference type="Proteomes" id="UP000326178">
    <property type="component" value="Chromosome"/>
</dbReference>
<keyword evidence="2" id="KW-1185">Reference proteome</keyword>
<dbReference type="RefSeq" id="WP_150487366.1">
    <property type="nucleotide sequence ID" value="NZ_BMUV01000001.1"/>
</dbReference>
<evidence type="ECO:0000313" key="2">
    <source>
        <dbReference type="Proteomes" id="UP000326178"/>
    </source>
</evidence>
<accession>A0A5J6FAL6</accession>
<dbReference type="OrthoDB" id="4246507at2"/>
<reference evidence="1 2" key="1">
    <citation type="submission" date="2017-09" db="EMBL/GenBank/DDBJ databases">
        <authorList>
            <person name="Lee N."/>
            <person name="Cho B.-K."/>
        </authorList>
    </citation>
    <scope>NUCLEOTIDE SEQUENCE [LARGE SCALE GENOMIC DNA]</scope>
    <source>
        <strain evidence="1 2">ATCC 12769</strain>
    </source>
</reference>
<evidence type="ECO:0000313" key="1">
    <source>
        <dbReference type="EMBL" id="QEU72000.1"/>
    </source>
</evidence>